<feature type="region of interest" description="Disordered" evidence="1">
    <location>
        <begin position="76"/>
        <end position="108"/>
    </location>
</feature>
<dbReference type="EMBL" id="JASNWA010000004">
    <property type="protein sequence ID" value="KAK3176480.1"/>
    <property type="molecule type" value="Genomic_DNA"/>
</dbReference>
<organism evidence="2 3">
    <name type="scientific">Lepraria neglecta</name>
    <dbReference type="NCBI Taxonomy" id="209136"/>
    <lineage>
        <taxon>Eukaryota</taxon>
        <taxon>Fungi</taxon>
        <taxon>Dikarya</taxon>
        <taxon>Ascomycota</taxon>
        <taxon>Pezizomycotina</taxon>
        <taxon>Lecanoromycetes</taxon>
        <taxon>OSLEUM clade</taxon>
        <taxon>Lecanoromycetidae</taxon>
        <taxon>Lecanorales</taxon>
        <taxon>Lecanorineae</taxon>
        <taxon>Stereocaulaceae</taxon>
        <taxon>Lepraria</taxon>
    </lineage>
</organism>
<feature type="region of interest" description="Disordered" evidence="1">
    <location>
        <begin position="150"/>
        <end position="248"/>
    </location>
</feature>
<gene>
    <name evidence="2" type="ORF">OEA41_007803</name>
</gene>
<comment type="caution">
    <text evidence="2">The sequence shown here is derived from an EMBL/GenBank/DDBJ whole genome shotgun (WGS) entry which is preliminary data.</text>
</comment>
<evidence type="ECO:0000313" key="3">
    <source>
        <dbReference type="Proteomes" id="UP001276659"/>
    </source>
</evidence>
<dbReference type="AlphaFoldDB" id="A0AAD9ZE84"/>
<reference evidence="2" key="1">
    <citation type="submission" date="2022-11" db="EMBL/GenBank/DDBJ databases">
        <title>Chromosomal genome sequence assembly and mating type (MAT) locus characterization of the leprose asexual lichenized fungus Lepraria neglecta (Nyl.) Erichsen.</title>
        <authorList>
            <person name="Allen J.L."/>
            <person name="Pfeffer B."/>
        </authorList>
    </citation>
    <scope>NUCLEOTIDE SEQUENCE</scope>
    <source>
        <strain evidence="2">Allen 5258</strain>
    </source>
</reference>
<sequence>MSGLFPFLVSPILLLISIPLTVFAAFTTTIAFSTLFVRVLIVYAELAAALLQDQFGGYTTFKSAPEPLNLKAIAEEKHSRRKSRRSSAGSLSSNGGSTTPKAPESSGFGIYSGGGAARDFEGVGGWRIQGPDDEDDENWTSMNSRLELPAMVDGRPCNHRRSWTSGSLTSVLPPKSPGQSRARTPTSTRVPETVSTEEYFANRTPSKSTSALDAANIGKALLRHKPSSSSSGSSQGSTRTLHLTLPNS</sequence>
<proteinExistence type="predicted"/>
<feature type="compositionally biased region" description="Polar residues" evidence="1">
    <location>
        <begin position="177"/>
        <end position="196"/>
    </location>
</feature>
<protein>
    <submittedName>
        <fullName evidence="2">Uncharacterized protein</fullName>
    </submittedName>
</protein>
<accession>A0AAD9ZE84</accession>
<feature type="compositionally biased region" description="Low complexity" evidence="1">
    <location>
        <begin position="86"/>
        <end position="97"/>
    </location>
</feature>
<evidence type="ECO:0000313" key="2">
    <source>
        <dbReference type="EMBL" id="KAK3176480.1"/>
    </source>
</evidence>
<keyword evidence="3" id="KW-1185">Reference proteome</keyword>
<feature type="compositionally biased region" description="Low complexity" evidence="1">
    <location>
        <begin position="227"/>
        <end position="237"/>
    </location>
</feature>
<feature type="compositionally biased region" description="Polar residues" evidence="1">
    <location>
        <begin position="238"/>
        <end position="248"/>
    </location>
</feature>
<evidence type="ECO:0000256" key="1">
    <source>
        <dbReference type="SAM" id="MobiDB-lite"/>
    </source>
</evidence>
<dbReference type="Proteomes" id="UP001276659">
    <property type="component" value="Unassembled WGS sequence"/>
</dbReference>
<name>A0AAD9ZE84_9LECA</name>